<evidence type="ECO:0000313" key="4">
    <source>
        <dbReference type="Proteomes" id="UP000198281"/>
    </source>
</evidence>
<name>A0A239K521_9SPHN</name>
<evidence type="ECO:0000256" key="1">
    <source>
        <dbReference type="SAM" id="MobiDB-lite"/>
    </source>
</evidence>
<sequence>MTDHKPVLSDPARAAVAWTRYWRLMRWMILVSILAVLAALYYLHIEGGLITIHMIIATVAGVGASVLLAAGLMLLVFMSSGSGHDEDVAKAADPNAQNAQADRAVEKDQ</sequence>
<feature type="transmembrane region" description="Helical" evidence="2">
    <location>
        <begin position="55"/>
        <end position="78"/>
    </location>
</feature>
<dbReference type="AlphaFoldDB" id="A0A239K521"/>
<dbReference type="RefSeq" id="WP_089221214.1">
    <property type="nucleotide sequence ID" value="NZ_FZOS01000045.1"/>
</dbReference>
<evidence type="ECO:0000313" key="3">
    <source>
        <dbReference type="EMBL" id="SNT12729.1"/>
    </source>
</evidence>
<feature type="region of interest" description="Disordered" evidence="1">
    <location>
        <begin position="84"/>
        <end position="109"/>
    </location>
</feature>
<keyword evidence="2" id="KW-0812">Transmembrane</keyword>
<keyword evidence="4" id="KW-1185">Reference proteome</keyword>
<keyword evidence="2" id="KW-0472">Membrane</keyword>
<gene>
    <name evidence="3" type="ORF">SAMN06295912_1452</name>
</gene>
<dbReference type="Proteomes" id="UP000198281">
    <property type="component" value="Unassembled WGS sequence"/>
</dbReference>
<organism evidence="3 4">
    <name type="scientific">Edaphosphingomonas laterariae</name>
    <dbReference type="NCBI Taxonomy" id="861865"/>
    <lineage>
        <taxon>Bacteria</taxon>
        <taxon>Pseudomonadati</taxon>
        <taxon>Pseudomonadota</taxon>
        <taxon>Alphaproteobacteria</taxon>
        <taxon>Sphingomonadales</taxon>
        <taxon>Rhizorhabdaceae</taxon>
        <taxon>Edaphosphingomonas</taxon>
    </lineage>
</organism>
<feature type="compositionally biased region" description="Low complexity" evidence="1">
    <location>
        <begin position="91"/>
        <end position="102"/>
    </location>
</feature>
<proteinExistence type="predicted"/>
<accession>A0A239K521</accession>
<reference evidence="4" key="1">
    <citation type="submission" date="2017-06" db="EMBL/GenBank/DDBJ databases">
        <authorList>
            <person name="Varghese N."/>
            <person name="Submissions S."/>
        </authorList>
    </citation>
    <scope>NUCLEOTIDE SEQUENCE [LARGE SCALE GENOMIC DNA]</scope>
    <source>
        <strain evidence="4">LNB2</strain>
    </source>
</reference>
<keyword evidence="2" id="KW-1133">Transmembrane helix</keyword>
<feature type="transmembrane region" description="Helical" evidence="2">
    <location>
        <begin position="24"/>
        <end position="43"/>
    </location>
</feature>
<protein>
    <submittedName>
        <fullName evidence="3">Uncharacterized protein</fullName>
    </submittedName>
</protein>
<evidence type="ECO:0000256" key="2">
    <source>
        <dbReference type="SAM" id="Phobius"/>
    </source>
</evidence>
<dbReference type="EMBL" id="FZOS01000045">
    <property type="protein sequence ID" value="SNT12729.1"/>
    <property type="molecule type" value="Genomic_DNA"/>
</dbReference>